<dbReference type="CDD" id="cd02257">
    <property type="entry name" value="Peptidase_C19"/>
    <property type="match status" value="1"/>
</dbReference>
<dbReference type="AlphaFoldDB" id="A0AAV2RU18"/>
<evidence type="ECO:0000259" key="2">
    <source>
        <dbReference type="PROSITE" id="PS50235"/>
    </source>
</evidence>
<dbReference type="EMBL" id="CAXKWB010033983">
    <property type="protein sequence ID" value="CAL4144062.1"/>
    <property type="molecule type" value="Genomic_DNA"/>
</dbReference>
<dbReference type="SUPFAM" id="SSF54001">
    <property type="entry name" value="Cysteine proteinases"/>
    <property type="match status" value="1"/>
</dbReference>
<dbReference type="PROSITE" id="PS50235">
    <property type="entry name" value="USP_3"/>
    <property type="match status" value="1"/>
</dbReference>
<protein>
    <recommendedName>
        <fullName evidence="2">USP domain-containing protein</fullName>
    </recommendedName>
</protein>
<evidence type="ECO:0000313" key="4">
    <source>
        <dbReference type="Proteomes" id="UP001497623"/>
    </source>
</evidence>
<comment type="similarity">
    <text evidence="1">Belongs to the peptidase C19 family.</text>
</comment>
<dbReference type="GO" id="GO:0005829">
    <property type="term" value="C:cytosol"/>
    <property type="evidence" value="ECO:0007669"/>
    <property type="project" value="TreeGrafter"/>
</dbReference>
<organism evidence="3 4">
    <name type="scientific">Meganyctiphanes norvegica</name>
    <name type="common">Northern krill</name>
    <name type="synonym">Thysanopoda norvegica</name>
    <dbReference type="NCBI Taxonomy" id="48144"/>
    <lineage>
        <taxon>Eukaryota</taxon>
        <taxon>Metazoa</taxon>
        <taxon>Ecdysozoa</taxon>
        <taxon>Arthropoda</taxon>
        <taxon>Crustacea</taxon>
        <taxon>Multicrustacea</taxon>
        <taxon>Malacostraca</taxon>
        <taxon>Eumalacostraca</taxon>
        <taxon>Eucarida</taxon>
        <taxon>Euphausiacea</taxon>
        <taxon>Euphausiidae</taxon>
        <taxon>Meganyctiphanes</taxon>
    </lineage>
</organism>
<name>A0AAV2RU18_MEGNR</name>
<dbReference type="PROSITE" id="PS00973">
    <property type="entry name" value="USP_2"/>
    <property type="match status" value="1"/>
</dbReference>
<gene>
    <name evidence="3" type="ORF">MNOR_LOCUS29391</name>
</gene>
<evidence type="ECO:0000256" key="1">
    <source>
        <dbReference type="ARBA" id="ARBA00009085"/>
    </source>
</evidence>
<dbReference type="InterPro" id="IPR018200">
    <property type="entry name" value="USP_CS"/>
</dbReference>
<dbReference type="GO" id="GO:0004843">
    <property type="term" value="F:cysteine-type deubiquitinase activity"/>
    <property type="evidence" value="ECO:0007669"/>
    <property type="project" value="InterPro"/>
</dbReference>
<dbReference type="Proteomes" id="UP001497623">
    <property type="component" value="Unassembled WGS sequence"/>
</dbReference>
<dbReference type="InterPro" id="IPR050164">
    <property type="entry name" value="Peptidase_C19"/>
</dbReference>
<reference evidence="3 4" key="1">
    <citation type="submission" date="2024-05" db="EMBL/GenBank/DDBJ databases">
        <authorList>
            <person name="Wallberg A."/>
        </authorList>
    </citation>
    <scope>NUCLEOTIDE SEQUENCE [LARGE SCALE GENOMIC DNA]</scope>
</reference>
<sequence length="197" mass="22558">MDLFNIKSSYTYTCQVCSEVTIRNTATCSGLQESINGSSIETIIINNRVRTIERKCNSCQQDTNQIKREEFSSLPDILMVQAKRFSSYRTGTNQSFVKQKNWSEINPNNAIILTNIKYILKSVIVHYGKISNEGHYIVAFKDANGDWLNCTNNLIRKSDIPMTGYIFLYERASICAIKKPLLKPIVCETKNPIFRNH</sequence>
<dbReference type="InterPro" id="IPR038765">
    <property type="entry name" value="Papain-like_cys_pep_sf"/>
</dbReference>
<dbReference type="GO" id="GO:0005634">
    <property type="term" value="C:nucleus"/>
    <property type="evidence" value="ECO:0007669"/>
    <property type="project" value="TreeGrafter"/>
</dbReference>
<accession>A0AAV2RU18</accession>
<dbReference type="PANTHER" id="PTHR24006">
    <property type="entry name" value="UBIQUITIN CARBOXYL-TERMINAL HYDROLASE"/>
    <property type="match status" value="1"/>
</dbReference>
<proteinExistence type="inferred from homology"/>
<dbReference type="Pfam" id="PF00443">
    <property type="entry name" value="UCH"/>
    <property type="match status" value="1"/>
</dbReference>
<dbReference type="GO" id="GO:0016579">
    <property type="term" value="P:protein deubiquitination"/>
    <property type="evidence" value="ECO:0007669"/>
    <property type="project" value="InterPro"/>
</dbReference>
<feature type="domain" description="USP" evidence="2">
    <location>
        <begin position="1"/>
        <end position="172"/>
    </location>
</feature>
<comment type="caution">
    <text evidence="3">The sequence shown here is derived from an EMBL/GenBank/DDBJ whole genome shotgun (WGS) entry which is preliminary data.</text>
</comment>
<evidence type="ECO:0000313" key="3">
    <source>
        <dbReference type="EMBL" id="CAL4144062.1"/>
    </source>
</evidence>
<dbReference type="Gene3D" id="3.90.70.10">
    <property type="entry name" value="Cysteine proteinases"/>
    <property type="match status" value="1"/>
</dbReference>
<keyword evidence="4" id="KW-1185">Reference proteome</keyword>
<dbReference type="InterPro" id="IPR001394">
    <property type="entry name" value="Peptidase_C19_UCH"/>
</dbReference>
<dbReference type="InterPro" id="IPR028889">
    <property type="entry name" value="USP"/>
</dbReference>